<evidence type="ECO:0000313" key="1">
    <source>
        <dbReference type="EMBL" id="MBW91836.1"/>
    </source>
</evidence>
<organism evidence="1">
    <name type="scientific">Rhizophora mucronata</name>
    <name type="common">Asiatic mangrove</name>
    <dbReference type="NCBI Taxonomy" id="61149"/>
    <lineage>
        <taxon>Eukaryota</taxon>
        <taxon>Viridiplantae</taxon>
        <taxon>Streptophyta</taxon>
        <taxon>Embryophyta</taxon>
        <taxon>Tracheophyta</taxon>
        <taxon>Spermatophyta</taxon>
        <taxon>Magnoliopsida</taxon>
        <taxon>eudicotyledons</taxon>
        <taxon>Gunneridae</taxon>
        <taxon>Pentapetalae</taxon>
        <taxon>rosids</taxon>
        <taxon>fabids</taxon>
        <taxon>Malpighiales</taxon>
        <taxon>Rhizophoraceae</taxon>
        <taxon>Rhizophora</taxon>
    </lineage>
</organism>
<dbReference type="EMBL" id="GGEC01011353">
    <property type="protein sequence ID" value="MBW91836.1"/>
    <property type="molecule type" value="Transcribed_RNA"/>
</dbReference>
<reference evidence="1" key="1">
    <citation type="submission" date="2018-02" db="EMBL/GenBank/DDBJ databases">
        <title>Rhizophora mucronata_Transcriptome.</title>
        <authorList>
            <person name="Meera S.P."/>
            <person name="Sreeshan A."/>
            <person name="Augustine A."/>
        </authorList>
    </citation>
    <scope>NUCLEOTIDE SEQUENCE</scope>
    <source>
        <tissue evidence="1">Leaf</tissue>
    </source>
</reference>
<sequence length="23" mass="2825">MLLQLSFNMKYFISKMVVYEVLQ</sequence>
<accession>A0A2P2JED4</accession>
<proteinExistence type="predicted"/>
<protein>
    <submittedName>
        <fullName evidence="1">Uncharacterized protein</fullName>
    </submittedName>
</protein>
<dbReference type="AlphaFoldDB" id="A0A2P2JED4"/>
<name>A0A2P2JED4_RHIMU</name>